<dbReference type="Proteomes" id="UP000515151">
    <property type="component" value="Chromosome 3"/>
</dbReference>
<evidence type="ECO:0000256" key="1">
    <source>
        <dbReference type="SAM" id="MobiDB-lite"/>
    </source>
</evidence>
<feature type="domain" description="K-box" evidence="2">
    <location>
        <begin position="69"/>
        <end position="159"/>
    </location>
</feature>
<sequence length="180" mass="20362">MTCTAYAAASRHSELSLRKACYYWYLQDMILRNGGGAQITCAKLVLHSLTSILERYQNYSEEEELKAADAQGCSSENGGRSHTELLQLVQRLIEEPDAETFSLEDLMELEKDFSAALARTRSRKTQLMMEAMISLQEQERLLREEKELLEREVAALMAEDGAEEEAGPSRDPPVTLDLLR</sequence>
<accession>A0A6P8CQP3</accession>
<name>A0A6P8CQP3_PUNGR</name>
<reference evidence="4" key="2">
    <citation type="submission" date="2025-08" db="UniProtKB">
        <authorList>
            <consortium name="RefSeq"/>
        </authorList>
    </citation>
    <scope>IDENTIFICATION</scope>
    <source>
        <tissue evidence="4">Leaf</tissue>
    </source>
</reference>
<dbReference type="InterPro" id="IPR002487">
    <property type="entry name" value="TF_Kbox"/>
</dbReference>
<reference evidence="3" key="1">
    <citation type="journal article" date="2020" name="Plant Biotechnol. J.">
        <title>The pomegranate (Punica granatum L.) draft genome dissects genetic divergence between soft- and hard-seeded cultivars.</title>
        <authorList>
            <person name="Luo X."/>
            <person name="Li H."/>
            <person name="Wu Z."/>
            <person name="Yao W."/>
            <person name="Zhao P."/>
            <person name="Cao D."/>
            <person name="Yu H."/>
            <person name="Li K."/>
            <person name="Poudel K."/>
            <person name="Zhao D."/>
            <person name="Zhang F."/>
            <person name="Xia X."/>
            <person name="Chen L."/>
            <person name="Wang Q."/>
            <person name="Jing D."/>
            <person name="Cao S."/>
        </authorList>
    </citation>
    <scope>NUCLEOTIDE SEQUENCE [LARGE SCALE GENOMIC DNA]</scope>
    <source>
        <strain evidence="3">cv. Tunisia</strain>
    </source>
</reference>
<dbReference type="GO" id="GO:0003700">
    <property type="term" value="F:DNA-binding transcription factor activity"/>
    <property type="evidence" value="ECO:0007669"/>
    <property type="project" value="InterPro"/>
</dbReference>
<dbReference type="Pfam" id="PF01486">
    <property type="entry name" value="K-box"/>
    <property type="match status" value="1"/>
</dbReference>
<dbReference type="RefSeq" id="XP_031386030.1">
    <property type="nucleotide sequence ID" value="XM_031530170.1"/>
</dbReference>
<evidence type="ECO:0000313" key="3">
    <source>
        <dbReference type="Proteomes" id="UP000515151"/>
    </source>
</evidence>
<gene>
    <name evidence="4" type="primary">LOC116199707</name>
</gene>
<organism evidence="3 4">
    <name type="scientific">Punica granatum</name>
    <name type="common">Pomegranate</name>
    <dbReference type="NCBI Taxonomy" id="22663"/>
    <lineage>
        <taxon>Eukaryota</taxon>
        <taxon>Viridiplantae</taxon>
        <taxon>Streptophyta</taxon>
        <taxon>Embryophyta</taxon>
        <taxon>Tracheophyta</taxon>
        <taxon>Spermatophyta</taxon>
        <taxon>Magnoliopsida</taxon>
        <taxon>eudicotyledons</taxon>
        <taxon>Gunneridae</taxon>
        <taxon>Pentapetalae</taxon>
        <taxon>rosids</taxon>
        <taxon>malvids</taxon>
        <taxon>Myrtales</taxon>
        <taxon>Lythraceae</taxon>
        <taxon>Punica</taxon>
    </lineage>
</organism>
<proteinExistence type="predicted"/>
<evidence type="ECO:0000259" key="2">
    <source>
        <dbReference type="PROSITE" id="PS51297"/>
    </source>
</evidence>
<keyword evidence="3" id="KW-1185">Reference proteome</keyword>
<feature type="region of interest" description="Disordered" evidence="1">
    <location>
        <begin position="157"/>
        <end position="180"/>
    </location>
</feature>
<evidence type="ECO:0000313" key="4">
    <source>
        <dbReference type="RefSeq" id="XP_031386030.1"/>
    </source>
</evidence>
<dbReference type="PROSITE" id="PS51297">
    <property type="entry name" value="K_BOX"/>
    <property type="match status" value="1"/>
</dbReference>
<dbReference type="AlphaFoldDB" id="A0A6P8CQP3"/>
<dbReference type="GeneID" id="116199707"/>
<protein>
    <submittedName>
        <fullName evidence="4">Agamous-like MADS-box protein AGL70 isoform X2</fullName>
    </submittedName>
</protein>
<dbReference type="GO" id="GO:0005634">
    <property type="term" value="C:nucleus"/>
    <property type="evidence" value="ECO:0007669"/>
    <property type="project" value="InterPro"/>
</dbReference>